<evidence type="ECO:0000259" key="4">
    <source>
        <dbReference type="PROSITE" id="PS50006"/>
    </source>
</evidence>
<sequence length="299" mass="33887">MSDFDEKTRVTQVVQPPPGGGSKNTTDCLVVIYTKEPTLLGKRFVLEHNPTRVGRGADNHIVLDGDSVSRRHAHFEQRPSAWMVVDDGSTNGTYCNDEQISREVVLKNGDRVKIGPTIFKFLSGADVEAQYHEEIYRMTIIDGLTQIHNKRYLYEALEREIIRGRRHERDLAILLFDIDHFKRINDVHGHLAGDFVLKEVARIVQSRIRRDEVFARYGGEEFAIILPETSIEGAAALGETLRQKVAEHLFVFQADSIRVTISVGVALLQEGDRTANDLIRRADERLYHAKNSGRNRVCA</sequence>
<dbReference type="CDD" id="cd01949">
    <property type="entry name" value="GGDEF"/>
    <property type="match status" value="1"/>
</dbReference>
<feature type="region of interest" description="Disordered" evidence="3">
    <location>
        <begin position="1"/>
        <end position="25"/>
    </location>
</feature>
<feature type="domain" description="GGDEF" evidence="5">
    <location>
        <begin position="169"/>
        <end position="299"/>
    </location>
</feature>
<proteinExistence type="predicted"/>
<dbReference type="Gene3D" id="2.60.200.20">
    <property type="match status" value="1"/>
</dbReference>
<dbReference type="Pfam" id="PF00990">
    <property type="entry name" value="GGDEF"/>
    <property type="match status" value="1"/>
</dbReference>
<dbReference type="InterPro" id="IPR000253">
    <property type="entry name" value="FHA_dom"/>
</dbReference>
<dbReference type="CDD" id="cd00060">
    <property type="entry name" value="FHA"/>
    <property type="match status" value="1"/>
</dbReference>
<dbReference type="EMBL" id="JELY01000438">
    <property type="protein sequence ID" value="KYF59395.1"/>
    <property type="molecule type" value="Genomic_DNA"/>
</dbReference>
<evidence type="ECO:0000256" key="1">
    <source>
        <dbReference type="ARBA" id="ARBA00012528"/>
    </source>
</evidence>
<dbReference type="FunFam" id="3.30.70.270:FF:000001">
    <property type="entry name" value="Diguanylate cyclase domain protein"/>
    <property type="match status" value="1"/>
</dbReference>
<dbReference type="GO" id="GO:0043709">
    <property type="term" value="P:cell adhesion involved in single-species biofilm formation"/>
    <property type="evidence" value="ECO:0007669"/>
    <property type="project" value="TreeGrafter"/>
</dbReference>
<dbReference type="PANTHER" id="PTHR45138:SF9">
    <property type="entry name" value="DIGUANYLATE CYCLASE DGCM-RELATED"/>
    <property type="match status" value="1"/>
</dbReference>
<evidence type="ECO:0000313" key="7">
    <source>
        <dbReference type="Proteomes" id="UP000075420"/>
    </source>
</evidence>
<dbReference type="NCBIfam" id="TIGR00254">
    <property type="entry name" value="GGDEF"/>
    <property type="match status" value="1"/>
</dbReference>
<dbReference type="EC" id="2.7.7.65" evidence="1"/>
<dbReference type="InterPro" id="IPR000160">
    <property type="entry name" value="GGDEF_dom"/>
</dbReference>
<dbReference type="SUPFAM" id="SSF55073">
    <property type="entry name" value="Nucleotide cyclase"/>
    <property type="match status" value="1"/>
</dbReference>
<dbReference type="PANTHER" id="PTHR45138">
    <property type="entry name" value="REGULATORY COMPONENTS OF SENSORY TRANSDUCTION SYSTEM"/>
    <property type="match status" value="1"/>
</dbReference>
<organism evidence="6 7">
    <name type="scientific">Sorangium cellulosum</name>
    <name type="common">Polyangium cellulosum</name>
    <dbReference type="NCBI Taxonomy" id="56"/>
    <lineage>
        <taxon>Bacteria</taxon>
        <taxon>Pseudomonadati</taxon>
        <taxon>Myxococcota</taxon>
        <taxon>Polyangia</taxon>
        <taxon>Polyangiales</taxon>
        <taxon>Polyangiaceae</taxon>
        <taxon>Sorangium</taxon>
    </lineage>
</organism>
<comment type="catalytic activity">
    <reaction evidence="2">
        <text>2 GTP = 3',3'-c-di-GMP + 2 diphosphate</text>
        <dbReference type="Rhea" id="RHEA:24898"/>
        <dbReference type="ChEBI" id="CHEBI:33019"/>
        <dbReference type="ChEBI" id="CHEBI:37565"/>
        <dbReference type="ChEBI" id="CHEBI:58805"/>
        <dbReference type="EC" id="2.7.7.65"/>
    </reaction>
</comment>
<dbReference type="InterPro" id="IPR008984">
    <property type="entry name" value="SMAD_FHA_dom_sf"/>
</dbReference>
<evidence type="ECO:0000313" key="6">
    <source>
        <dbReference type="EMBL" id="KYF59395.1"/>
    </source>
</evidence>
<evidence type="ECO:0000256" key="3">
    <source>
        <dbReference type="SAM" id="MobiDB-lite"/>
    </source>
</evidence>
<protein>
    <recommendedName>
        <fullName evidence="1">diguanylate cyclase</fullName>
        <ecNumber evidence="1">2.7.7.65</ecNumber>
    </recommendedName>
</protein>
<dbReference type="GO" id="GO:0052621">
    <property type="term" value="F:diguanylate cyclase activity"/>
    <property type="evidence" value="ECO:0007669"/>
    <property type="project" value="UniProtKB-EC"/>
</dbReference>
<comment type="caution">
    <text evidence="6">The sequence shown here is derived from an EMBL/GenBank/DDBJ whole genome shotgun (WGS) entry which is preliminary data.</text>
</comment>
<dbReference type="Pfam" id="PF00498">
    <property type="entry name" value="FHA"/>
    <property type="match status" value="1"/>
</dbReference>
<feature type="domain" description="FHA" evidence="4">
    <location>
        <begin position="51"/>
        <end position="100"/>
    </location>
</feature>
<dbReference type="PROSITE" id="PS50006">
    <property type="entry name" value="FHA_DOMAIN"/>
    <property type="match status" value="1"/>
</dbReference>
<dbReference type="AlphaFoldDB" id="A0A150PUJ8"/>
<evidence type="ECO:0000259" key="5">
    <source>
        <dbReference type="PROSITE" id="PS50887"/>
    </source>
</evidence>
<dbReference type="InterPro" id="IPR043128">
    <property type="entry name" value="Rev_trsase/Diguanyl_cyclase"/>
</dbReference>
<name>A0A150PUJ8_SORCE</name>
<dbReference type="GO" id="GO:0005886">
    <property type="term" value="C:plasma membrane"/>
    <property type="evidence" value="ECO:0007669"/>
    <property type="project" value="TreeGrafter"/>
</dbReference>
<dbReference type="Gene3D" id="3.30.70.270">
    <property type="match status" value="1"/>
</dbReference>
<dbReference type="InterPro" id="IPR029787">
    <property type="entry name" value="Nucleotide_cyclase"/>
</dbReference>
<accession>A0A150PUJ8</accession>
<dbReference type="SUPFAM" id="SSF49879">
    <property type="entry name" value="SMAD/FHA domain"/>
    <property type="match status" value="1"/>
</dbReference>
<dbReference type="GO" id="GO:1902201">
    <property type="term" value="P:negative regulation of bacterial-type flagellum-dependent cell motility"/>
    <property type="evidence" value="ECO:0007669"/>
    <property type="project" value="TreeGrafter"/>
</dbReference>
<reference evidence="6 7" key="1">
    <citation type="submission" date="2014-02" db="EMBL/GenBank/DDBJ databases">
        <title>The small core and large imbalanced accessory genome model reveals a collaborative survival strategy of Sorangium cellulosum strains in nature.</title>
        <authorList>
            <person name="Han K."/>
            <person name="Peng R."/>
            <person name="Blom J."/>
            <person name="Li Y.-Z."/>
        </authorList>
    </citation>
    <scope>NUCLEOTIDE SEQUENCE [LARGE SCALE GENOMIC DNA]</scope>
    <source>
        <strain evidence="6 7">So0157-25</strain>
    </source>
</reference>
<dbReference type="PROSITE" id="PS50887">
    <property type="entry name" value="GGDEF"/>
    <property type="match status" value="1"/>
</dbReference>
<dbReference type="SMART" id="SM00267">
    <property type="entry name" value="GGDEF"/>
    <property type="match status" value="1"/>
</dbReference>
<evidence type="ECO:0000256" key="2">
    <source>
        <dbReference type="ARBA" id="ARBA00034247"/>
    </source>
</evidence>
<gene>
    <name evidence="6" type="ORF">BE08_24525</name>
</gene>
<dbReference type="InterPro" id="IPR050469">
    <property type="entry name" value="Diguanylate_Cyclase"/>
</dbReference>
<dbReference type="Proteomes" id="UP000075420">
    <property type="component" value="Unassembled WGS sequence"/>
</dbReference>
<dbReference type="SMART" id="SM00240">
    <property type="entry name" value="FHA"/>
    <property type="match status" value="1"/>
</dbReference>